<evidence type="ECO:0000313" key="12">
    <source>
        <dbReference type="Proteomes" id="UP000066049"/>
    </source>
</evidence>
<reference evidence="16 17" key="5">
    <citation type="journal article" date="2018" name="Emerg. Microbes Infect.">
        <title>Genomic analysis of oral Campylobacter concisus strains identified a potential bacterial molecular marker associated with active Crohn's disease.</title>
        <authorList>
            <person name="Liu F."/>
            <person name="Ma R."/>
            <person name="Tay C.Y.A."/>
            <person name="Octavia S."/>
            <person name="Lan R."/>
            <person name="Chung H.K.L."/>
            <person name="Riordan S.M."/>
            <person name="Grimm M.C."/>
            <person name="Leong R.W."/>
            <person name="Tanaka M.M."/>
            <person name="Connor S."/>
            <person name="Zhang L."/>
        </authorList>
    </citation>
    <scope>NUCLEOTIDE SEQUENCE [LARGE SCALE GENOMIC DNA]</scope>
    <source>
        <strain evidence="10 17">P10CDO-S2</strain>
        <strain evidence="11 16">P27CDO-S2</strain>
    </source>
</reference>
<dbReference type="Proteomes" id="UP000066049">
    <property type="component" value="Chromosome"/>
</dbReference>
<evidence type="ECO:0000313" key="14">
    <source>
        <dbReference type="Proteomes" id="UP000195967"/>
    </source>
</evidence>
<dbReference type="NCBIfam" id="TIGR00202">
    <property type="entry name" value="csrA"/>
    <property type="match status" value="1"/>
</dbReference>
<dbReference type="GeneID" id="28662384"/>
<keyword evidence="1 5" id="KW-0963">Cytoplasm</keyword>
<dbReference type="Pfam" id="PF02599">
    <property type="entry name" value="CsrA"/>
    <property type="match status" value="1"/>
</dbReference>
<sequence length="76" mass="8518">MLILARKENEEILIGNDIKVVIVNISKNTVKLGIEAPRNTMILRSELANDIKNENIHATKTASEADIHELAKKIEK</sequence>
<evidence type="ECO:0000256" key="3">
    <source>
        <dbReference type="ARBA" id="ARBA00022845"/>
    </source>
</evidence>
<comment type="subunit">
    <text evidence="5">Homodimer; the beta-strands of each monomer intercalate to form a hydrophobic core, while the alpha-helices form wings that extend away from the core.</text>
</comment>
<gene>
    <name evidence="5 6" type="primary">csrA</name>
    <name evidence="7" type="ORF">A3835_03970</name>
    <name evidence="9" type="ORF">B9N61_02105</name>
    <name evidence="8" type="ORF">B9N62_02830</name>
    <name evidence="6" type="ORF">CCON33237_0710</name>
    <name evidence="10" type="ORF">CVT06_03810</name>
    <name evidence="11" type="ORF">CVT17_03615</name>
</gene>
<dbReference type="EMBL" id="CP012541">
    <property type="protein sequence ID" value="ALF47399.1"/>
    <property type="molecule type" value="Genomic_DNA"/>
</dbReference>
<dbReference type="Proteomes" id="UP000594630">
    <property type="component" value="Chromosome"/>
</dbReference>
<evidence type="ECO:0000313" key="8">
    <source>
        <dbReference type="EMBL" id="OUT11868.1"/>
    </source>
</evidence>
<protein>
    <recommendedName>
        <fullName evidence="5">Translational regulator CsrA</fullName>
    </recommendedName>
</protein>
<dbReference type="RefSeq" id="WP_021090864.1">
    <property type="nucleotide sequence ID" value="NZ_CABMKP010000006.1"/>
</dbReference>
<dbReference type="EMBL" id="CP049274">
    <property type="protein sequence ID" value="QPH84260.1"/>
    <property type="molecule type" value="Genomic_DNA"/>
</dbReference>
<keyword evidence="4 5" id="KW-0694">RNA-binding</keyword>
<dbReference type="Gene3D" id="2.60.40.4380">
    <property type="entry name" value="Translational regulator CsrA"/>
    <property type="match status" value="1"/>
</dbReference>
<reference evidence="12" key="1">
    <citation type="submission" date="2015-08" db="EMBL/GenBank/DDBJ databases">
        <title>Comparative genomics of the Campylobacter concisus group.</title>
        <authorList>
            <person name="Miller W.G."/>
            <person name="Yee E."/>
            <person name="Chapman M.H."/>
            <person name="Huynh S."/>
            <person name="Bono J.L."/>
            <person name="On S.L.W."/>
            <person name="St Leger J."/>
            <person name="Foster G."/>
            <person name="Parker C.T."/>
        </authorList>
    </citation>
    <scope>NUCLEOTIDE SEQUENCE [LARGE SCALE GENOMIC DNA]</scope>
    <source>
        <strain evidence="12">ATCC 33237</strain>
    </source>
</reference>
<dbReference type="FunFam" id="2.60.40.4380:FF:000002">
    <property type="entry name" value="Translational regulator CsrA"/>
    <property type="match status" value="1"/>
</dbReference>
<dbReference type="EMBL" id="CP049272">
    <property type="protein sequence ID" value="QPH86113.1"/>
    <property type="molecule type" value="Genomic_DNA"/>
</dbReference>
<evidence type="ECO:0000313" key="10">
    <source>
        <dbReference type="EMBL" id="QPH84260.1"/>
    </source>
</evidence>
<comment type="subcellular location">
    <subcellularLocation>
        <location evidence="5">Cytoplasm</location>
    </subcellularLocation>
</comment>
<keyword evidence="3 5" id="KW-0810">Translation regulation</keyword>
<reference evidence="14 15" key="4">
    <citation type="submission" date="2017-04" db="EMBL/GenBank/DDBJ databases">
        <title>Complete genome of Campylobacter concisus ATCC 33237T and draft genomes for an additional eight well characterized C. concisus strains.</title>
        <authorList>
            <person name="Cornelius A.J."/>
            <person name="Miller W.G."/>
            <person name="Lastovica A.J."/>
            <person name="On S.L."/>
            <person name="French N.P."/>
            <person name="Vandenberg O."/>
            <person name="Biggs P.J."/>
        </authorList>
    </citation>
    <scope>NUCLEOTIDE SEQUENCE [LARGE SCALE GENOMIC DNA]</scope>
    <source>
        <strain evidence="9 15">Lasto205.94</strain>
        <strain evidence="8 14">Lasto28.99</strain>
    </source>
</reference>
<evidence type="ECO:0000313" key="7">
    <source>
        <dbReference type="EMBL" id="ORI08681.1"/>
    </source>
</evidence>
<dbReference type="PANTHER" id="PTHR34984:SF1">
    <property type="entry name" value="CARBON STORAGE REGULATOR"/>
    <property type="match status" value="1"/>
</dbReference>
<dbReference type="OrthoDB" id="9809061at2"/>
<evidence type="ECO:0000256" key="4">
    <source>
        <dbReference type="ARBA" id="ARBA00022884"/>
    </source>
</evidence>
<evidence type="ECO:0000313" key="11">
    <source>
        <dbReference type="EMBL" id="QPH86113.1"/>
    </source>
</evidence>
<dbReference type="AlphaFoldDB" id="A0A0M4TAY6"/>
<dbReference type="PATRIC" id="fig|199.248.peg.735"/>
<dbReference type="EMBL" id="LVWL01000018">
    <property type="protein sequence ID" value="ORI08681.1"/>
    <property type="molecule type" value="Genomic_DNA"/>
</dbReference>
<evidence type="ECO:0000313" key="6">
    <source>
        <dbReference type="EMBL" id="ALF47399.1"/>
    </source>
</evidence>
<reference evidence="10" key="6">
    <citation type="submission" date="2020-02" db="EMBL/GenBank/DDBJ databases">
        <title>Analysis of Completed Campylobacter concisus Genomes Identified Genomospecies Features, Novel plasmids and Their Association with Severe Ulcerative Colitis.</title>
        <authorList>
            <person name="Zhang L."/>
        </authorList>
    </citation>
    <scope>NUCLEOTIDE SEQUENCE</scope>
    <source>
        <strain evidence="10">P10CDO-S2</strain>
        <strain evidence="11">P27CDO-S2</strain>
    </source>
</reference>
<dbReference type="KEGG" id="ccoc:CCON33237_0710"/>
<dbReference type="Proteomes" id="UP000594513">
    <property type="component" value="Chromosome"/>
</dbReference>
<evidence type="ECO:0000313" key="9">
    <source>
        <dbReference type="EMBL" id="OUT18980.1"/>
    </source>
</evidence>
<dbReference type="GO" id="GO:0006109">
    <property type="term" value="P:regulation of carbohydrate metabolic process"/>
    <property type="evidence" value="ECO:0007669"/>
    <property type="project" value="InterPro"/>
</dbReference>
<dbReference type="InterPro" id="IPR036107">
    <property type="entry name" value="CsrA_sf"/>
</dbReference>
<evidence type="ECO:0000313" key="15">
    <source>
        <dbReference type="Proteomes" id="UP000196534"/>
    </source>
</evidence>
<evidence type="ECO:0000313" key="17">
    <source>
        <dbReference type="Proteomes" id="UP000594630"/>
    </source>
</evidence>
<dbReference type="Proteomes" id="UP000195967">
    <property type="component" value="Unassembled WGS sequence"/>
</dbReference>
<dbReference type="GO" id="GO:1902208">
    <property type="term" value="P:regulation of bacterial-type flagellum assembly"/>
    <property type="evidence" value="ECO:0007669"/>
    <property type="project" value="UniProtKB-UniRule"/>
</dbReference>
<dbReference type="PANTHER" id="PTHR34984">
    <property type="entry name" value="CARBON STORAGE REGULATOR"/>
    <property type="match status" value="1"/>
</dbReference>
<evidence type="ECO:0000256" key="1">
    <source>
        <dbReference type="ARBA" id="ARBA00022490"/>
    </source>
</evidence>
<dbReference type="GO" id="GO:0044781">
    <property type="term" value="P:bacterial-type flagellum organization"/>
    <property type="evidence" value="ECO:0007669"/>
    <property type="project" value="UniProtKB-KW"/>
</dbReference>
<dbReference type="GO" id="GO:0005829">
    <property type="term" value="C:cytosol"/>
    <property type="evidence" value="ECO:0007669"/>
    <property type="project" value="TreeGrafter"/>
</dbReference>
<dbReference type="GO" id="GO:0045947">
    <property type="term" value="P:negative regulation of translational initiation"/>
    <property type="evidence" value="ECO:0007669"/>
    <property type="project" value="UniProtKB-UniRule"/>
</dbReference>
<dbReference type="GO" id="GO:0048027">
    <property type="term" value="F:mRNA 5'-UTR binding"/>
    <property type="evidence" value="ECO:0007669"/>
    <property type="project" value="UniProtKB-UniRule"/>
</dbReference>
<organism evidence="6 12">
    <name type="scientific">Campylobacter concisus</name>
    <dbReference type="NCBI Taxonomy" id="199"/>
    <lineage>
        <taxon>Bacteria</taxon>
        <taxon>Pseudomonadati</taxon>
        <taxon>Campylobacterota</taxon>
        <taxon>Epsilonproteobacteria</taxon>
        <taxon>Campylobacterales</taxon>
        <taxon>Campylobacteraceae</taxon>
        <taxon>Campylobacter</taxon>
    </lineage>
</organism>
<keyword evidence="2 5" id="KW-0678">Repressor</keyword>
<accession>A0A0M4TAY6</accession>
<dbReference type="EMBL" id="NDYR01000006">
    <property type="protein sequence ID" value="OUT18980.1"/>
    <property type="molecule type" value="Genomic_DNA"/>
</dbReference>
<reference evidence="6" key="2">
    <citation type="submission" date="2016-07" db="EMBL/GenBank/DDBJ databases">
        <title>Comparative genomics of the Campylobacter concisus group.</title>
        <authorList>
            <person name="Miller W.G."/>
            <person name="Yee E."/>
            <person name="Chapman M.H."/>
            <person name="Huynh S."/>
            <person name="Bono J.L."/>
            <person name="On S.L.W."/>
            <person name="StLeger J."/>
            <person name="Foster G."/>
            <person name="Parker C.T."/>
        </authorList>
    </citation>
    <scope>NUCLEOTIDE SEQUENCE</scope>
    <source>
        <strain evidence="6">ATCC 33237</strain>
    </source>
</reference>
<reference evidence="7 13" key="3">
    <citation type="journal article" date="2017" name="Gene Rep">
        <title>The ribosomal RNA operon (rrn) of Campylobacter concisus supports molecular typing to genomospecies level.</title>
        <authorList>
            <person name="Huq M."/>
            <person name="Van T.T.H."/>
            <person name="Gurtler V."/>
            <person name="Elshagmani E."/>
            <person name="Allemailem K.S."/>
            <person name="Smooker P.M."/>
            <person name="Istivan T.S."/>
        </authorList>
    </citation>
    <scope>NUCLEOTIDE SEQUENCE [LARGE SCALE GENOMIC DNA]</scope>
    <source>
        <strain evidence="7 13">RCH 26</strain>
    </source>
</reference>
<comment type="similarity">
    <text evidence="5">Belongs to the CsrA/RsmA family.</text>
</comment>
<dbReference type="SUPFAM" id="SSF117130">
    <property type="entry name" value="CsrA-like"/>
    <property type="match status" value="1"/>
</dbReference>
<keyword evidence="5" id="KW-1005">Bacterial flagellum biogenesis</keyword>
<proteinExistence type="inferred from homology"/>
<evidence type="ECO:0000313" key="16">
    <source>
        <dbReference type="Proteomes" id="UP000594513"/>
    </source>
</evidence>
<dbReference type="HAMAP" id="MF_00167">
    <property type="entry name" value="CsrA"/>
    <property type="match status" value="1"/>
</dbReference>
<evidence type="ECO:0000256" key="5">
    <source>
        <dbReference type="HAMAP-Rule" id="MF_00167"/>
    </source>
</evidence>
<dbReference type="GO" id="GO:0006402">
    <property type="term" value="P:mRNA catabolic process"/>
    <property type="evidence" value="ECO:0007669"/>
    <property type="project" value="InterPro"/>
</dbReference>
<evidence type="ECO:0000313" key="13">
    <source>
        <dbReference type="Proteomes" id="UP000192671"/>
    </source>
</evidence>
<dbReference type="Proteomes" id="UP000196534">
    <property type="component" value="Unassembled WGS sequence"/>
</dbReference>
<comment type="function">
    <text evidence="5">A translational regulator that binds mRNA to regulate translation initiation and/or mRNA stability. Usually binds in the 5'-UTR at or near the Shine-Dalgarno sequence preventing ribosome-binding, thus repressing translation. Its main target seems to be the major flagellin gene, while its function is anatagonized by FliW.</text>
</comment>
<dbReference type="EMBL" id="NDYO01000004">
    <property type="protein sequence ID" value="OUT11868.1"/>
    <property type="molecule type" value="Genomic_DNA"/>
</dbReference>
<evidence type="ECO:0000256" key="2">
    <source>
        <dbReference type="ARBA" id="ARBA00022491"/>
    </source>
</evidence>
<dbReference type="Proteomes" id="UP000192671">
    <property type="component" value="Unassembled WGS sequence"/>
</dbReference>
<dbReference type="InterPro" id="IPR003751">
    <property type="entry name" value="CsrA"/>
</dbReference>
<name>A0A0M4TAY6_9BACT</name>